<comment type="similarity">
    <text evidence="1 2">Belongs to the UPF0102 family.</text>
</comment>
<organism evidence="4 5">
    <name type="scientific">Acidovorax delafieldii 2AN</name>
    <dbReference type="NCBI Taxonomy" id="573060"/>
    <lineage>
        <taxon>Bacteria</taxon>
        <taxon>Pseudomonadati</taxon>
        <taxon>Pseudomonadota</taxon>
        <taxon>Betaproteobacteria</taxon>
        <taxon>Burkholderiales</taxon>
        <taxon>Comamonadaceae</taxon>
        <taxon>Acidovorax</taxon>
    </lineage>
</organism>
<gene>
    <name evidence="4" type="ORF">AcdelDRAFT_3154</name>
</gene>
<dbReference type="NCBIfam" id="NF009150">
    <property type="entry name" value="PRK12497.1-3"/>
    <property type="match status" value="1"/>
</dbReference>
<dbReference type="Pfam" id="PF02021">
    <property type="entry name" value="UPF0102"/>
    <property type="match status" value="1"/>
</dbReference>
<dbReference type="PANTHER" id="PTHR34039">
    <property type="entry name" value="UPF0102 PROTEIN YRAN"/>
    <property type="match status" value="1"/>
</dbReference>
<dbReference type="SUPFAM" id="SSF52980">
    <property type="entry name" value="Restriction endonuclease-like"/>
    <property type="match status" value="1"/>
</dbReference>
<accession>C5T8C4</accession>
<proteinExistence type="inferred from homology"/>
<evidence type="ECO:0000256" key="1">
    <source>
        <dbReference type="ARBA" id="ARBA00006738"/>
    </source>
</evidence>
<reference evidence="4 5" key="1">
    <citation type="submission" date="2009-05" db="EMBL/GenBank/DDBJ databases">
        <title>The draft genome of Acidovorax delafieldii 2AN.</title>
        <authorList>
            <consortium name="US DOE Joint Genome Institute (JGI-PGF)"/>
            <person name="Lucas S."/>
            <person name="Copeland A."/>
            <person name="Lapidus A."/>
            <person name="Glavina del Rio T."/>
            <person name="Tice H."/>
            <person name="Bruce D."/>
            <person name="Goodwin L."/>
            <person name="Pitluck S."/>
            <person name="Larimer F."/>
            <person name="Land M.L."/>
            <person name="Hauser L."/>
            <person name="Shelobolina E.S."/>
            <person name="Picardal F."/>
            <person name="Roden E."/>
            <person name="Emerson D."/>
        </authorList>
    </citation>
    <scope>NUCLEOTIDE SEQUENCE [LARGE SCALE GENOMIC DNA]</scope>
    <source>
        <strain evidence="4 5">2AN</strain>
    </source>
</reference>
<dbReference type="OrthoDB" id="9794876at2"/>
<dbReference type="AlphaFoldDB" id="C5T8C4"/>
<evidence type="ECO:0000313" key="4">
    <source>
        <dbReference type="EMBL" id="EER59277.1"/>
    </source>
</evidence>
<dbReference type="HAMAP" id="MF_00048">
    <property type="entry name" value="UPF0102"/>
    <property type="match status" value="1"/>
</dbReference>
<dbReference type="PANTHER" id="PTHR34039:SF1">
    <property type="entry name" value="UPF0102 PROTEIN YRAN"/>
    <property type="match status" value="1"/>
</dbReference>
<dbReference type="EMBL" id="ACQT01000143">
    <property type="protein sequence ID" value="EER59277.1"/>
    <property type="molecule type" value="Genomic_DNA"/>
</dbReference>
<dbReference type="InterPro" id="IPR011856">
    <property type="entry name" value="tRNA_endonuc-like_dom_sf"/>
</dbReference>
<evidence type="ECO:0000313" key="5">
    <source>
        <dbReference type="Proteomes" id="UP000003856"/>
    </source>
</evidence>
<keyword evidence="5" id="KW-1185">Reference proteome</keyword>
<dbReference type="NCBIfam" id="TIGR00252">
    <property type="entry name" value="YraN family protein"/>
    <property type="match status" value="1"/>
</dbReference>
<dbReference type="InterPro" id="IPR011335">
    <property type="entry name" value="Restrct_endonuc-II-like"/>
</dbReference>
<evidence type="ECO:0000256" key="2">
    <source>
        <dbReference type="HAMAP-Rule" id="MF_00048"/>
    </source>
</evidence>
<dbReference type="PATRIC" id="fig|573060.9.peg.1885"/>
<dbReference type="Gene3D" id="3.40.1350.10">
    <property type="match status" value="1"/>
</dbReference>
<evidence type="ECO:0000256" key="3">
    <source>
        <dbReference type="SAM" id="MobiDB-lite"/>
    </source>
</evidence>
<dbReference type="RefSeq" id="WP_005798428.1">
    <property type="nucleotide sequence ID" value="NZ_ACQT01000143.1"/>
</dbReference>
<dbReference type="Proteomes" id="UP000003856">
    <property type="component" value="Unassembled WGS sequence"/>
</dbReference>
<feature type="region of interest" description="Disordered" evidence="3">
    <location>
        <begin position="1"/>
        <end position="27"/>
    </location>
</feature>
<dbReference type="InterPro" id="IPR003509">
    <property type="entry name" value="UPF0102_YraN-like"/>
</dbReference>
<sequence>MNFLGKKTASADPQGPAAGGGTTRQRGNAAEDQALAHLQGVGLRLLERNYRTPGRGGGEIDLVMRERDGTVVFVEVRSRATAAFGGACASIGSVKQGRIVLAARHYLLRMPSPPPCRFDVVLLEPGGVQWLRAAFDAQ</sequence>
<protein>
    <recommendedName>
        <fullName evidence="2">UPF0102 protein AcdelDRAFT_3154</fullName>
    </recommendedName>
</protein>
<comment type="caution">
    <text evidence="4">The sequence shown here is derived from an EMBL/GenBank/DDBJ whole genome shotgun (WGS) entry which is preliminary data.</text>
</comment>
<dbReference type="GO" id="GO:0003676">
    <property type="term" value="F:nucleic acid binding"/>
    <property type="evidence" value="ECO:0007669"/>
    <property type="project" value="InterPro"/>
</dbReference>
<name>C5T8C4_ACIDE</name>